<accession>A0A5A7P6Q1</accession>
<comment type="caution">
    <text evidence="1">The sequence shown here is derived from an EMBL/GenBank/DDBJ whole genome shotgun (WGS) entry which is preliminary data.</text>
</comment>
<name>A0A5A7P6Q1_STRAF</name>
<dbReference type="AlphaFoldDB" id="A0A5A7P6Q1"/>
<dbReference type="EMBL" id="BKCP01002336">
    <property type="protein sequence ID" value="GER28168.1"/>
    <property type="molecule type" value="Genomic_DNA"/>
</dbReference>
<sequence length="246" mass="26825">MPQQEPSPCSSSAHAICWQSPQSCHLRPQNPSSSVLLPFEQLDFLVLASFSRPLLALLLEKNRSFHSLAPSCSKYCLRVVSPHHLYLVASDFCSDPFFEKQNFSSRESKRVEEMVGTCVFLSGFGALSLDLKELIGTCLFWAGSGVLSRGPVGGLWAETCFFWAGSGVLSRAPVGGLWAETGFFWAGSGVLSRAQVDGFRGLVESLLVGPSEMGRALIGVFFLGEIIGSWFRAVEFVLEDCGNNKE</sequence>
<keyword evidence="2" id="KW-1185">Reference proteome</keyword>
<proteinExistence type="predicted"/>
<dbReference type="Proteomes" id="UP000325081">
    <property type="component" value="Unassembled WGS sequence"/>
</dbReference>
<gene>
    <name evidence="1" type="ORF">STAS_03940</name>
</gene>
<protein>
    <submittedName>
        <fullName evidence="1">S-layer protein / Peptidoglycanendo-beta-N-acetylglucosaminidase</fullName>
    </submittedName>
</protein>
<evidence type="ECO:0000313" key="1">
    <source>
        <dbReference type="EMBL" id="GER28168.1"/>
    </source>
</evidence>
<evidence type="ECO:0000313" key="2">
    <source>
        <dbReference type="Proteomes" id="UP000325081"/>
    </source>
</evidence>
<reference evidence="2" key="1">
    <citation type="journal article" date="2019" name="Curr. Biol.">
        <title>Genome Sequence of Striga asiatica Provides Insight into the Evolution of Plant Parasitism.</title>
        <authorList>
            <person name="Yoshida S."/>
            <person name="Kim S."/>
            <person name="Wafula E.K."/>
            <person name="Tanskanen J."/>
            <person name="Kim Y.M."/>
            <person name="Honaas L."/>
            <person name="Yang Z."/>
            <person name="Spallek T."/>
            <person name="Conn C.E."/>
            <person name="Ichihashi Y."/>
            <person name="Cheong K."/>
            <person name="Cui S."/>
            <person name="Der J.P."/>
            <person name="Gundlach H."/>
            <person name="Jiao Y."/>
            <person name="Hori C."/>
            <person name="Ishida J.K."/>
            <person name="Kasahara H."/>
            <person name="Kiba T."/>
            <person name="Kim M.S."/>
            <person name="Koo N."/>
            <person name="Laohavisit A."/>
            <person name="Lee Y.H."/>
            <person name="Lumba S."/>
            <person name="McCourt P."/>
            <person name="Mortimer J.C."/>
            <person name="Mutuku J.M."/>
            <person name="Nomura T."/>
            <person name="Sasaki-Sekimoto Y."/>
            <person name="Seto Y."/>
            <person name="Wang Y."/>
            <person name="Wakatake T."/>
            <person name="Sakakibara H."/>
            <person name="Demura T."/>
            <person name="Yamaguchi S."/>
            <person name="Yoneyama K."/>
            <person name="Manabe R.I."/>
            <person name="Nelson D.C."/>
            <person name="Schulman A.H."/>
            <person name="Timko M.P."/>
            <person name="dePamphilis C.W."/>
            <person name="Choi D."/>
            <person name="Shirasu K."/>
        </authorList>
    </citation>
    <scope>NUCLEOTIDE SEQUENCE [LARGE SCALE GENOMIC DNA]</scope>
    <source>
        <strain evidence="2">cv. UVA1</strain>
    </source>
</reference>
<organism evidence="1 2">
    <name type="scientific">Striga asiatica</name>
    <name type="common">Asiatic witchweed</name>
    <name type="synonym">Buchnera asiatica</name>
    <dbReference type="NCBI Taxonomy" id="4170"/>
    <lineage>
        <taxon>Eukaryota</taxon>
        <taxon>Viridiplantae</taxon>
        <taxon>Streptophyta</taxon>
        <taxon>Embryophyta</taxon>
        <taxon>Tracheophyta</taxon>
        <taxon>Spermatophyta</taxon>
        <taxon>Magnoliopsida</taxon>
        <taxon>eudicotyledons</taxon>
        <taxon>Gunneridae</taxon>
        <taxon>Pentapetalae</taxon>
        <taxon>asterids</taxon>
        <taxon>lamiids</taxon>
        <taxon>Lamiales</taxon>
        <taxon>Orobanchaceae</taxon>
        <taxon>Buchnereae</taxon>
        <taxon>Striga</taxon>
    </lineage>
</organism>